<dbReference type="RefSeq" id="WP_312897919.1">
    <property type="nucleotide sequence ID" value="NZ_BAAALP010000070.1"/>
</dbReference>
<evidence type="ECO:0000256" key="6">
    <source>
        <dbReference type="ARBA" id="ARBA00037281"/>
    </source>
</evidence>
<evidence type="ECO:0000256" key="7">
    <source>
        <dbReference type="ARBA" id="ARBA00037904"/>
    </source>
</evidence>
<comment type="subcellular location">
    <subcellularLocation>
        <location evidence="1">Cell membrane</location>
    </subcellularLocation>
</comment>
<feature type="domain" description="Glycosyltransferase 2-like" evidence="10">
    <location>
        <begin position="22"/>
        <end position="137"/>
    </location>
</feature>
<comment type="pathway">
    <text evidence="7">Carotenoid biosynthesis; staphyloxanthin biosynthesis; staphyloxanthin from farnesyl diphosphate: step 4/5.</text>
</comment>
<name>A0A7W3LNT2_ACTNM</name>
<evidence type="ECO:0000256" key="3">
    <source>
        <dbReference type="ARBA" id="ARBA00022676"/>
    </source>
</evidence>
<proteinExistence type="inferred from homology"/>
<evidence type="ECO:0000313" key="11">
    <source>
        <dbReference type="EMBL" id="MBA8951514.1"/>
    </source>
</evidence>
<protein>
    <recommendedName>
        <fullName evidence="9">4,4'-diaponeurosporenoate glycosyltransferase</fullName>
    </recommendedName>
</protein>
<dbReference type="EMBL" id="JACJIA010000003">
    <property type="protein sequence ID" value="MBA8951514.1"/>
    <property type="molecule type" value="Genomic_DNA"/>
</dbReference>
<reference evidence="11 12" key="1">
    <citation type="submission" date="2020-08" db="EMBL/GenBank/DDBJ databases">
        <title>Genomic Encyclopedia of Type Strains, Phase IV (KMG-IV): sequencing the most valuable type-strain genomes for metagenomic binning, comparative biology and taxonomic classification.</title>
        <authorList>
            <person name="Goeker M."/>
        </authorList>
    </citation>
    <scope>NUCLEOTIDE SEQUENCE [LARGE SCALE GENOMIC DNA]</scope>
    <source>
        <strain evidence="11 12">DSM 44197</strain>
    </source>
</reference>
<sequence>MIPANLLRPLTLEATLTTTPVTVVVPTRNSARTLERCLASVRAQTHPVELVVVDNASTDATRRIAAGFADLVLERGPERSAQRNHGWRAGSGEVVAFVDSDMVLEPRVVEQAVAALAADAALGGLVIPELSFGEGFWSRCRAVEKRSYLGDPAVEAARVFRRPALAEAGGYDEALSAFEDWDLADRVAAAGYRIGRVAATVWHDEGRITLRSAFRKRRYYGRWLPVYRAKASARSFGRPRSLRRLARLGPPPRTAGVALLKAVEAAGLFAGARDAGREGRR</sequence>
<evidence type="ECO:0000256" key="5">
    <source>
        <dbReference type="ARBA" id="ARBA00023136"/>
    </source>
</evidence>
<dbReference type="InterPro" id="IPR029044">
    <property type="entry name" value="Nucleotide-diphossugar_trans"/>
</dbReference>
<accession>A0A7W3LNT2</accession>
<keyword evidence="2" id="KW-1003">Cell membrane</keyword>
<evidence type="ECO:0000313" key="12">
    <source>
        <dbReference type="Proteomes" id="UP000572680"/>
    </source>
</evidence>
<dbReference type="CDD" id="cd00761">
    <property type="entry name" value="Glyco_tranf_GTA_type"/>
    <property type="match status" value="1"/>
</dbReference>
<dbReference type="SUPFAM" id="SSF53448">
    <property type="entry name" value="Nucleotide-diphospho-sugar transferases"/>
    <property type="match status" value="1"/>
</dbReference>
<dbReference type="Gene3D" id="3.90.550.10">
    <property type="entry name" value="Spore Coat Polysaccharide Biosynthesis Protein SpsA, Chain A"/>
    <property type="match status" value="1"/>
</dbReference>
<evidence type="ECO:0000256" key="2">
    <source>
        <dbReference type="ARBA" id="ARBA00022475"/>
    </source>
</evidence>
<evidence type="ECO:0000256" key="4">
    <source>
        <dbReference type="ARBA" id="ARBA00022679"/>
    </source>
</evidence>
<evidence type="ECO:0000256" key="8">
    <source>
        <dbReference type="ARBA" id="ARBA00038120"/>
    </source>
</evidence>
<dbReference type="GO" id="GO:0005886">
    <property type="term" value="C:plasma membrane"/>
    <property type="evidence" value="ECO:0007669"/>
    <property type="project" value="UniProtKB-SubCell"/>
</dbReference>
<dbReference type="PANTHER" id="PTHR43646">
    <property type="entry name" value="GLYCOSYLTRANSFERASE"/>
    <property type="match status" value="1"/>
</dbReference>
<evidence type="ECO:0000259" key="10">
    <source>
        <dbReference type="Pfam" id="PF00535"/>
    </source>
</evidence>
<keyword evidence="3 11" id="KW-0328">Glycosyltransferase</keyword>
<organism evidence="11 12">
    <name type="scientific">Actinomadura namibiensis</name>
    <dbReference type="NCBI Taxonomy" id="182080"/>
    <lineage>
        <taxon>Bacteria</taxon>
        <taxon>Bacillati</taxon>
        <taxon>Actinomycetota</taxon>
        <taxon>Actinomycetes</taxon>
        <taxon>Streptosporangiales</taxon>
        <taxon>Thermomonosporaceae</taxon>
        <taxon>Actinomadura</taxon>
    </lineage>
</organism>
<dbReference type="Proteomes" id="UP000572680">
    <property type="component" value="Unassembled WGS sequence"/>
</dbReference>
<comment type="caution">
    <text evidence="11">The sequence shown here is derived from an EMBL/GenBank/DDBJ whole genome shotgun (WGS) entry which is preliminary data.</text>
</comment>
<keyword evidence="4 11" id="KW-0808">Transferase</keyword>
<keyword evidence="12" id="KW-1185">Reference proteome</keyword>
<evidence type="ECO:0000256" key="1">
    <source>
        <dbReference type="ARBA" id="ARBA00004236"/>
    </source>
</evidence>
<gene>
    <name evidence="11" type="ORF">HNR61_003145</name>
</gene>
<keyword evidence="5" id="KW-0472">Membrane</keyword>
<dbReference type="Pfam" id="PF00535">
    <property type="entry name" value="Glycos_transf_2"/>
    <property type="match status" value="1"/>
</dbReference>
<dbReference type="AlphaFoldDB" id="A0A7W3LNT2"/>
<dbReference type="InterPro" id="IPR001173">
    <property type="entry name" value="Glyco_trans_2-like"/>
</dbReference>
<comment type="function">
    <text evidence="6">Catalyzes the glycosylation of 4,4'-diaponeurosporenoate, i.e. the esterification of glucose at the C1'' position with the carboxyl group of 4,4'-diaponeurosporenic acid, to form glycosyl-4,4'-diaponeurosporenoate. This is a step in the biosynthesis of staphyloxanthin, an orange pigment present in most staphylococci strains.</text>
</comment>
<comment type="similarity">
    <text evidence="8">Belongs to the glycosyltransferase 2 family. CrtQ subfamily.</text>
</comment>
<dbReference type="GO" id="GO:0016757">
    <property type="term" value="F:glycosyltransferase activity"/>
    <property type="evidence" value="ECO:0007669"/>
    <property type="project" value="UniProtKB-KW"/>
</dbReference>
<dbReference type="PANTHER" id="PTHR43646:SF2">
    <property type="entry name" value="GLYCOSYLTRANSFERASE 2-LIKE DOMAIN-CONTAINING PROTEIN"/>
    <property type="match status" value="1"/>
</dbReference>
<evidence type="ECO:0000256" key="9">
    <source>
        <dbReference type="ARBA" id="ARBA00040345"/>
    </source>
</evidence>